<evidence type="ECO:0000256" key="1">
    <source>
        <dbReference type="ARBA" id="ARBA00004496"/>
    </source>
</evidence>
<keyword evidence="5" id="KW-0678">Repressor</keyword>
<dbReference type="PRINTS" id="PR00039">
    <property type="entry name" value="HTHLYSR"/>
</dbReference>
<dbReference type="SUPFAM" id="SSF53850">
    <property type="entry name" value="Periplasmic binding protein-like II"/>
    <property type="match status" value="1"/>
</dbReference>
<keyword evidence="14" id="KW-1185">Reference proteome</keyword>
<dbReference type="Pfam" id="PF00126">
    <property type="entry name" value="HTH_1"/>
    <property type="match status" value="1"/>
</dbReference>
<dbReference type="PANTHER" id="PTHR30126:SF25">
    <property type="entry name" value="HTH-TYPE TRANSCRIPTIONAL REGULATOR METR"/>
    <property type="match status" value="1"/>
</dbReference>
<keyword evidence="8" id="KW-0238">DNA-binding</keyword>
<evidence type="ECO:0000256" key="6">
    <source>
        <dbReference type="ARBA" id="ARBA00022605"/>
    </source>
</evidence>
<dbReference type="Proteomes" id="UP000183107">
    <property type="component" value="Unassembled WGS sequence"/>
</dbReference>
<keyword evidence="6" id="KW-0028">Amino-acid biosynthesis</keyword>
<dbReference type="STRING" id="1266925.GCA_000619905_01811"/>
<name>A0A1I5B2D3_9PROT</name>
<evidence type="ECO:0000256" key="3">
    <source>
        <dbReference type="ARBA" id="ARBA00019365"/>
    </source>
</evidence>
<dbReference type="Pfam" id="PF03466">
    <property type="entry name" value="LysR_substrate"/>
    <property type="match status" value="1"/>
</dbReference>
<dbReference type="CDD" id="cd08441">
    <property type="entry name" value="PBP2_MetR"/>
    <property type="match status" value="1"/>
</dbReference>
<comment type="similarity">
    <text evidence="2">Belongs to the LysR transcriptional regulatory family.</text>
</comment>
<dbReference type="InterPro" id="IPR000847">
    <property type="entry name" value="LysR_HTH_N"/>
</dbReference>
<evidence type="ECO:0000313" key="13">
    <source>
        <dbReference type="EMBL" id="SFN68857.1"/>
    </source>
</evidence>
<dbReference type="AlphaFoldDB" id="A0A1I5B2D3"/>
<dbReference type="InterPro" id="IPR037406">
    <property type="entry name" value="MetR_PBP2"/>
</dbReference>
<evidence type="ECO:0000256" key="7">
    <source>
        <dbReference type="ARBA" id="ARBA00023015"/>
    </source>
</evidence>
<dbReference type="RefSeq" id="WP_218144990.1">
    <property type="nucleotide sequence ID" value="NZ_FOVJ01000002.1"/>
</dbReference>
<dbReference type="GO" id="GO:0003700">
    <property type="term" value="F:DNA-binding transcription factor activity"/>
    <property type="evidence" value="ECO:0007669"/>
    <property type="project" value="InterPro"/>
</dbReference>
<proteinExistence type="inferred from homology"/>
<organism evidence="13 14">
    <name type="scientific">Nitrosospira briensis</name>
    <dbReference type="NCBI Taxonomy" id="35799"/>
    <lineage>
        <taxon>Bacteria</taxon>
        <taxon>Pseudomonadati</taxon>
        <taxon>Pseudomonadota</taxon>
        <taxon>Betaproteobacteria</taxon>
        <taxon>Nitrosomonadales</taxon>
        <taxon>Nitrosomonadaceae</taxon>
        <taxon>Nitrosospira</taxon>
    </lineage>
</organism>
<dbReference type="GO" id="GO:0009086">
    <property type="term" value="P:methionine biosynthetic process"/>
    <property type="evidence" value="ECO:0007669"/>
    <property type="project" value="UniProtKB-KW"/>
</dbReference>
<protein>
    <recommendedName>
        <fullName evidence="3">HTH-type transcriptional regulator MetR</fullName>
    </recommendedName>
</protein>
<keyword evidence="11" id="KW-0486">Methionine biosynthesis</keyword>
<dbReference type="GO" id="GO:0000976">
    <property type="term" value="F:transcription cis-regulatory region binding"/>
    <property type="evidence" value="ECO:0007669"/>
    <property type="project" value="TreeGrafter"/>
</dbReference>
<dbReference type="EMBL" id="FOVJ01000002">
    <property type="protein sequence ID" value="SFN68857.1"/>
    <property type="molecule type" value="Genomic_DNA"/>
</dbReference>
<comment type="subcellular location">
    <subcellularLocation>
        <location evidence="1">Cytoplasm</location>
    </subcellularLocation>
</comment>
<accession>A0A1I5B2D3</accession>
<evidence type="ECO:0000256" key="9">
    <source>
        <dbReference type="ARBA" id="ARBA00023159"/>
    </source>
</evidence>
<dbReference type="PANTHER" id="PTHR30126">
    <property type="entry name" value="HTH-TYPE TRANSCRIPTIONAL REGULATOR"/>
    <property type="match status" value="1"/>
</dbReference>
<evidence type="ECO:0000313" key="14">
    <source>
        <dbReference type="Proteomes" id="UP000183107"/>
    </source>
</evidence>
<dbReference type="InterPro" id="IPR036390">
    <property type="entry name" value="WH_DNA-bd_sf"/>
</dbReference>
<evidence type="ECO:0000259" key="12">
    <source>
        <dbReference type="PROSITE" id="PS50931"/>
    </source>
</evidence>
<evidence type="ECO:0000256" key="10">
    <source>
        <dbReference type="ARBA" id="ARBA00023163"/>
    </source>
</evidence>
<dbReference type="Gene3D" id="1.10.10.10">
    <property type="entry name" value="Winged helix-like DNA-binding domain superfamily/Winged helix DNA-binding domain"/>
    <property type="match status" value="1"/>
</dbReference>
<dbReference type="SUPFAM" id="SSF46785">
    <property type="entry name" value="Winged helix' DNA-binding domain"/>
    <property type="match status" value="1"/>
</dbReference>
<keyword evidence="7" id="KW-0805">Transcription regulation</keyword>
<evidence type="ECO:0000256" key="5">
    <source>
        <dbReference type="ARBA" id="ARBA00022491"/>
    </source>
</evidence>
<sequence length="309" mass="34479">MSLVSILELRHLRTLAALHETGSVSRAAKRVHLTQSALSHQIKALQNHYGLSIIQRRGQAVELTDAGRHLVALAGKVLEQIQSTERDLAKISQQATGSLRIALECHTCFDWLMPLMDAYRQHWPEVELDLVSGFHSDPVKLLEEGGADVVIGSEHKQQRGIIDHPLFRFEILAVLAPEHPLRAKRILHAADFSNETLITYPVPDDRIDLILNVLKPAGIHPERRTAELTVAILQLVASRRGVAALPSWGLKNYVDHDYVIARRIGSQGLWSDLYASTLTETASRPYLRDFLTTARNTCFATLDGIIPLE</sequence>
<gene>
    <name evidence="13" type="ORF">SAMN05216386_1634</name>
</gene>
<reference evidence="14" key="1">
    <citation type="submission" date="2016-10" db="EMBL/GenBank/DDBJ databases">
        <authorList>
            <person name="Varghese N."/>
        </authorList>
    </citation>
    <scope>NUCLEOTIDE SEQUENCE [LARGE SCALE GENOMIC DNA]</scope>
    <source>
        <strain evidence="14">Nsp8</strain>
    </source>
</reference>
<evidence type="ECO:0000256" key="4">
    <source>
        <dbReference type="ARBA" id="ARBA00022490"/>
    </source>
</evidence>
<dbReference type="Gene3D" id="3.40.190.10">
    <property type="entry name" value="Periplasmic binding protein-like II"/>
    <property type="match status" value="2"/>
</dbReference>
<dbReference type="InterPro" id="IPR036388">
    <property type="entry name" value="WH-like_DNA-bd_sf"/>
</dbReference>
<dbReference type="PROSITE" id="PS50931">
    <property type="entry name" value="HTH_LYSR"/>
    <property type="match status" value="1"/>
</dbReference>
<dbReference type="GO" id="GO:0005737">
    <property type="term" value="C:cytoplasm"/>
    <property type="evidence" value="ECO:0007669"/>
    <property type="project" value="UniProtKB-SubCell"/>
</dbReference>
<evidence type="ECO:0000256" key="2">
    <source>
        <dbReference type="ARBA" id="ARBA00009437"/>
    </source>
</evidence>
<keyword evidence="10" id="KW-0804">Transcription</keyword>
<dbReference type="eggNOG" id="COG0583">
    <property type="taxonomic scope" value="Bacteria"/>
</dbReference>
<keyword evidence="4" id="KW-0963">Cytoplasm</keyword>
<dbReference type="InterPro" id="IPR005119">
    <property type="entry name" value="LysR_subst-bd"/>
</dbReference>
<evidence type="ECO:0000256" key="8">
    <source>
        <dbReference type="ARBA" id="ARBA00023125"/>
    </source>
</evidence>
<evidence type="ECO:0000256" key="11">
    <source>
        <dbReference type="ARBA" id="ARBA00023167"/>
    </source>
</evidence>
<keyword evidence="9" id="KW-0010">Activator</keyword>
<feature type="domain" description="HTH lysR-type" evidence="12">
    <location>
        <begin position="7"/>
        <end position="64"/>
    </location>
</feature>